<comment type="caution">
    <text evidence="12">The sequence shown here is derived from an EMBL/GenBank/DDBJ whole genome shotgun (WGS) entry which is preliminary data.</text>
</comment>
<feature type="region of interest" description="Disordered" evidence="8">
    <location>
        <begin position="337"/>
        <end position="357"/>
    </location>
</feature>
<feature type="chain" id="PRO_5042087988" description="1-acyl-sn-glycerol-3-phosphate acyltransferase" evidence="10">
    <location>
        <begin position="22"/>
        <end position="357"/>
    </location>
</feature>
<gene>
    <name evidence="12" type="ORF">CYCCA115_LOCUS10654</name>
</gene>
<organism evidence="12 13">
    <name type="scientific">Cylindrotheca closterium</name>
    <dbReference type="NCBI Taxonomy" id="2856"/>
    <lineage>
        <taxon>Eukaryota</taxon>
        <taxon>Sar</taxon>
        <taxon>Stramenopiles</taxon>
        <taxon>Ochrophyta</taxon>
        <taxon>Bacillariophyta</taxon>
        <taxon>Bacillariophyceae</taxon>
        <taxon>Bacillariophycidae</taxon>
        <taxon>Bacillariales</taxon>
        <taxon>Bacillariaceae</taxon>
        <taxon>Cylindrotheca</taxon>
    </lineage>
</organism>
<evidence type="ECO:0000256" key="6">
    <source>
        <dbReference type="ARBA" id="ARBA00023315"/>
    </source>
</evidence>
<keyword evidence="9" id="KW-1133">Transmembrane helix</keyword>
<keyword evidence="5 7" id="KW-0443">Lipid metabolism</keyword>
<dbReference type="PANTHER" id="PTHR10434:SF64">
    <property type="entry name" value="1-ACYL-SN-GLYCEROL-3-PHOSPHATE ACYLTRANSFERASE-RELATED"/>
    <property type="match status" value="1"/>
</dbReference>
<dbReference type="AlphaFoldDB" id="A0AAD2FKP3"/>
<dbReference type="SMART" id="SM00563">
    <property type="entry name" value="PlsC"/>
    <property type="match status" value="1"/>
</dbReference>
<dbReference type="EMBL" id="CAKOGP040001710">
    <property type="protein sequence ID" value="CAJ1946513.1"/>
    <property type="molecule type" value="Genomic_DNA"/>
</dbReference>
<comment type="catalytic activity">
    <reaction evidence="7">
        <text>a 1-acyl-sn-glycero-3-phosphate + an acyl-CoA = a 1,2-diacyl-sn-glycero-3-phosphate + CoA</text>
        <dbReference type="Rhea" id="RHEA:19709"/>
        <dbReference type="ChEBI" id="CHEBI:57287"/>
        <dbReference type="ChEBI" id="CHEBI:57970"/>
        <dbReference type="ChEBI" id="CHEBI:58342"/>
        <dbReference type="ChEBI" id="CHEBI:58608"/>
        <dbReference type="EC" id="2.3.1.51"/>
    </reaction>
</comment>
<evidence type="ECO:0000256" key="8">
    <source>
        <dbReference type="SAM" id="MobiDB-lite"/>
    </source>
</evidence>
<evidence type="ECO:0000313" key="13">
    <source>
        <dbReference type="Proteomes" id="UP001295423"/>
    </source>
</evidence>
<comment type="domain">
    <text evidence="7">The HXXXXD motif is essential for acyltransferase activity and may constitute the binding site for the phosphate moiety of the glycerol-3-phosphate.</text>
</comment>
<evidence type="ECO:0000259" key="11">
    <source>
        <dbReference type="SMART" id="SM00563"/>
    </source>
</evidence>
<dbReference type="InterPro" id="IPR002123">
    <property type="entry name" value="Plipid/glycerol_acylTrfase"/>
</dbReference>
<dbReference type="InterPro" id="IPR004552">
    <property type="entry name" value="AGP_acyltrans"/>
</dbReference>
<dbReference type="NCBIfam" id="TIGR00530">
    <property type="entry name" value="AGP_acyltrn"/>
    <property type="match status" value="1"/>
</dbReference>
<keyword evidence="3 7" id="KW-0444">Lipid biosynthesis</keyword>
<feature type="domain" description="Phospholipid/glycerol acyltransferase" evidence="11">
    <location>
        <begin position="177"/>
        <end position="293"/>
    </location>
</feature>
<feature type="transmembrane region" description="Helical" evidence="9">
    <location>
        <begin position="101"/>
        <end position="128"/>
    </location>
</feature>
<dbReference type="CDD" id="cd07989">
    <property type="entry name" value="LPLAT_AGPAT-like"/>
    <property type="match status" value="1"/>
</dbReference>
<dbReference type="GO" id="GO:0003841">
    <property type="term" value="F:1-acylglycerol-3-phosphate O-acyltransferase activity"/>
    <property type="evidence" value="ECO:0007669"/>
    <property type="project" value="UniProtKB-UniRule"/>
</dbReference>
<comment type="similarity">
    <text evidence="2 7">Belongs to the 1-acyl-sn-glycerol-3-phosphate acyltransferase family.</text>
</comment>
<reference evidence="12" key="1">
    <citation type="submission" date="2023-08" db="EMBL/GenBank/DDBJ databases">
        <authorList>
            <person name="Audoor S."/>
            <person name="Bilcke G."/>
        </authorList>
    </citation>
    <scope>NUCLEOTIDE SEQUENCE</scope>
</reference>
<dbReference type="Pfam" id="PF01553">
    <property type="entry name" value="Acyltransferase"/>
    <property type="match status" value="1"/>
</dbReference>
<feature type="compositionally biased region" description="Polar residues" evidence="8">
    <location>
        <begin position="47"/>
        <end position="64"/>
    </location>
</feature>
<sequence length="357" mass="39340">MKSGKFVIATLLLINAPFAGGFVLPKNEVPSHLVFGPGSVLPQSSISDKHGSSFQATSSPSSDVPETLKGSAKNGKSLEELRLEGGRLSFNTPIGALNLFAIYYGLVSLFLAIPWFAALKTCQFAYWITGGRFDKKRRVPVFLSHVWGVALMRLTRSYPEIENLEILEKFYAEGKPAMFVANHCSWMDIPFLGAAVGWRNYKLVSKKELGIVPVLGTSIKVGGHIMVDRTDRRSQVRTLKQGINYLKKDGIHLCTFPEGTRSRTGRLMAFKNGAFKMAHKAGAPVIPLSIVNSHKVMPIGWMFAIKPSYRTAKVVVQEPVESVGRTEEELAEAVRTSMLSGLPDDQRPVNKSERMAD</sequence>
<evidence type="ECO:0000256" key="3">
    <source>
        <dbReference type="ARBA" id="ARBA00022516"/>
    </source>
</evidence>
<keyword evidence="9" id="KW-0472">Membrane</keyword>
<keyword evidence="13" id="KW-1185">Reference proteome</keyword>
<name>A0AAD2FKP3_9STRA</name>
<evidence type="ECO:0000313" key="12">
    <source>
        <dbReference type="EMBL" id="CAJ1946513.1"/>
    </source>
</evidence>
<dbReference type="GO" id="GO:0006654">
    <property type="term" value="P:phosphatidic acid biosynthetic process"/>
    <property type="evidence" value="ECO:0007669"/>
    <property type="project" value="TreeGrafter"/>
</dbReference>
<evidence type="ECO:0000256" key="2">
    <source>
        <dbReference type="ARBA" id="ARBA00008655"/>
    </source>
</evidence>
<evidence type="ECO:0000256" key="7">
    <source>
        <dbReference type="RuleBase" id="RU361267"/>
    </source>
</evidence>
<dbReference type="Proteomes" id="UP001295423">
    <property type="component" value="Unassembled WGS sequence"/>
</dbReference>
<feature type="region of interest" description="Disordered" evidence="8">
    <location>
        <begin position="47"/>
        <end position="72"/>
    </location>
</feature>
<accession>A0AAD2FKP3</accession>
<proteinExistence type="inferred from homology"/>
<evidence type="ECO:0000256" key="9">
    <source>
        <dbReference type="SAM" id="Phobius"/>
    </source>
</evidence>
<keyword evidence="4 7" id="KW-0808">Transferase</keyword>
<evidence type="ECO:0000256" key="1">
    <source>
        <dbReference type="ARBA" id="ARBA00005189"/>
    </source>
</evidence>
<evidence type="ECO:0000256" key="4">
    <source>
        <dbReference type="ARBA" id="ARBA00022679"/>
    </source>
</evidence>
<dbReference type="EC" id="2.3.1.51" evidence="7"/>
<dbReference type="PANTHER" id="PTHR10434">
    <property type="entry name" value="1-ACYL-SN-GLYCEROL-3-PHOSPHATE ACYLTRANSFERASE"/>
    <property type="match status" value="1"/>
</dbReference>
<protein>
    <recommendedName>
        <fullName evidence="7">1-acyl-sn-glycerol-3-phosphate acyltransferase</fullName>
        <ecNumber evidence="7">2.3.1.51</ecNumber>
    </recommendedName>
</protein>
<keyword evidence="10" id="KW-0732">Signal</keyword>
<keyword evidence="7" id="KW-0594">Phospholipid biosynthesis</keyword>
<keyword evidence="6 7" id="KW-0012">Acyltransferase</keyword>
<evidence type="ECO:0000256" key="10">
    <source>
        <dbReference type="SAM" id="SignalP"/>
    </source>
</evidence>
<comment type="pathway">
    <text evidence="1">Lipid metabolism.</text>
</comment>
<keyword evidence="7" id="KW-1208">Phospholipid metabolism</keyword>
<feature type="compositionally biased region" description="Basic and acidic residues" evidence="8">
    <location>
        <begin position="344"/>
        <end position="357"/>
    </location>
</feature>
<keyword evidence="9" id="KW-0812">Transmembrane</keyword>
<dbReference type="GO" id="GO:0016020">
    <property type="term" value="C:membrane"/>
    <property type="evidence" value="ECO:0007669"/>
    <property type="project" value="InterPro"/>
</dbReference>
<evidence type="ECO:0000256" key="5">
    <source>
        <dbReference type="ARBA" id="ARBA00023098"/>
    </source>
</evidence>
<dbReference type="SUPFAM" id="SSF69593">
    <property type="entry name" value="Glycerol-3-phosphate (1)-acyltransferase"/>
    <property type="match status" value="1"/>
</dbReference>
<feature type="signal peptide" evidence="10">
    <location>
        <begin position="1"/>
        <end position="21"/>
    </location>
</feature>